<keyword evidence="3" id="KW-1185">Reference proteome</keyword>
<dbReference type="Gramene" id="PRQ34276">
    <property type="protein sequence ID" value="PRQ34276"/>
    <property type="gene ID" value="RchiOBHm_Chr5g0067021"/>
</dbReference>
<reference evidence="2 3" key="1">
    <citation type="journal article" date="2018" name="Nat. Genet.">
        <title>The Rosa genome provides new insights in the design of modern roses.</title>
        <authorList>
            <person name="Bendahmane M."/>
        </authorList>
    </citation>
    <scope>NUCLEOTIDE SEQUENCE [LARGE SCALE GENOMIC DNA]</scope>
    <source>
        <strain evidence="3">cv. Old Blush</strain>
    </source>
</reference>
<evidence type="ECO:0000313" key="2">
    <source>
        <dbReference type="EMBL" id="PRQ34276.1"/>
    </source>
</evidence>
<organism evidence="2 3">
    <name type="scientific">Rosa chinensis</name>
    <name type="common">China rose</name>
    <dbReference type="NCBI Taxonomy" id="74649"/>
    <lineage>
        <taxon>Eukaryota</taxon>
        <taxon>Viridiplantae</taxon>
        <taxon>Streptophyta</taxon>
        <taxon>Embryophyta</taxon>
        <taxon>Tracheophyta</taxon>
        <taxon>Spermatophyta</taxon>
        <taxon>Magnoliopsida</taxon>
        <taxon>eudicotyledons</taxon>
        <taxon>Gunneridae</taxon>
        <taxon>Pentapetalae</taxon>
        <taxon>rosids</taxon>
        <taxon>fabids</taxon>
        <taxon>Rosales</taxon>
        <taxon>Rosaceae</taxon>
        <taxon>Rosoideae</taxon>
        <taxon>Rosoideae incertae sedis</taxon>
        <taxon>Rosa</taxon>
    </lineage>
</organism>
<accession>A0A2P6QJC3</accession>
<proteinExistence type="predicted"/>
<name>A0A2P6QJC3_ROSCH</name>
<evidence type="ECO:0000313" key="3">
    <source>
        <dbReference type="Proteomes" id="UP000238479"/>
    </source>
</evidence>
<dbReference type="EMBL" id="PDCK01000043">
    <property type="protein sequence ID" value="PRQ34276.1"/>
    <property type="molecule type" value="Genomic_DNA"/>
</dbReference>
<protein>
    <submittedName>
        <fullName evidence="2">Uncharacterized protein</fullName>
    </submittedName>
</protein>
<feature type="region of interest" description="Disordered" evidence="1">
    <location>
        <begin position="1"/>
        <end position="25"/>
    </location>
</feature>
<gene>
    <name evidence="2" type="ORF">RchiOBHm_Chr5g0067021</name>
</gene>
<dbReference type="Proteomes" id="UP000238479">
    <property type="component" value="Chromosome 5"/>
</dbReference>
<comment type="caution">
    <text evidence="2">The sequence shown here is derived from an EMBL/GenBank/DDBJ whole genome shotgun (WGS) entry which is preliminary data.</text>
</comment>
<dbReference type="AlphaFoldDB" id="A0A2P6QJC3"/>
<sequence length="112" mass="13117">MAVTPVKRHCKRKTRSSTGRSERHQPFSVCFPAPPLNKVAGFFFSPLQQGFTFLLMCFLRCCFSPAFSAPPFVASLLPLFTCCKEPLYRQRRRIKIMRVNHNSFFEFEMIFR</sequence>
<evidence type="ECO:0000256" key="1">
    <source>
        <dbReference type="SAM" id="MobiDB-lite"/>
    </source>
</evidence>
<feature type="compositionally biased region" description="Basic residues" evidence="1">
    <location>
        <begin position="1"/>
        <end position="15"/>
    </location>
</feature>